<dbReference type="AlphaFoldDB" id="A0A3R7KTA7"/>
<reference evidence="1 2" key="1">
    <citation type="journal article" date="2018" name="BMC Genomics">
        <title>Genomic comparison of Trypanosoma conorhini and Trypanosoma rangeli to Trypanosoma cruzi strains of high and low virulence.</title>
        <authorList>
            <person name="Bradwell K.R."/>
            <person name="Koparde V.N."/>
            <person name="Matveyev A.V."/>
            <person name="Serrano M.G."/>
            <person name="Alves J.M."/>
            <person name="Parikh H."/>
            <person name="Huang B."/>
            <person name="Lee V."/>
            <person name="Espinosa-Alvarez O."/>
            <person name="Ortiz P.A."/>
            <person name="Costa-Martins A.G."/>
            <person name="Teixeira M.M."/>
            <person name="Buck G.A."/>
        </authorList>
    </citation>
    <scope>NUCLEOTIDE SEQUENCE [LARGE SCALE GENOMIC DNA]</scope>
    <source>
        <strain evidence="1 2">AM80</strain>
    </source>
</reference>
<dbReference type="RefSeq" id="XP_029240870.1">
    <property type="nucleotide sequence ID" value="XM_029379313.1"/>
</dbReference>
<keyword evidence="2" id="KW-1185">Reference proteome</keyword>
<evidence type="ECO:0000313" key="2">
    <source>
        <dbReference type="Proteomes" id="UP000283634"/>
    </source>
</evidence>
<comment type="caution">
    <text evidence="1">The sequence shown here is derived from an EMBL/GenBank/DDBJ whole genome shotgun (WGS) entry which is preliminary data.</text>
</comment>
<sequence length="251" mass="28918">MGPIECSMGKLYGAFAHLSRPQLERVPLYVNDHSDVDVATEKHTFLLERYSSTWKLQQVVHSMNDLLLVLRQFRKLFSDAMLHKKFAVKLKVAVHGDTTVLRTLRHHPVSNLGTLILVWISSLQKKPRLNWLITLRPKKRLAHSAAGTNAADVALQREALKGQVENEISQGYFNTSEIHTSFRIRLRAGQVTVVTKSLSCLAAYMYNDMQYCHYFLQRFLSLVTELIKIYNGISTECDTWHSDCDMEYVYR</sequence>
<dbReference type="OrthoDB" id="4062651at2759"/>
<proteinExistence type="predicted"/>
<dbReference type="EMBL" id="MKGL01000051">
    <property type="protein sequence ID" value="RNF09263.1"/>
    <property type="molecule type" value="Genomic_DNA"/>
</dbReference>
<dbReference type="Proteomes" id="UP000283634">
    <property type="component" value="Unassembled WGS sequence"/>
</dbReference>
<evidence type="ECO:0000313" key="1">
    <source>
        <dbReference type="EMBL" id="RNF09263.1"/>
    </source>
</evidence>
<gene>
    <name evidence="1" type="ORF">TraAM80_02306</name>
</gene>
<name>A0A3R7KTA7_TRYRA</name>
<dbReference type="GeneID" id="40326239"/>
<accession>A0A3R7KTA7</accession>
<protein>
    <submittedName>
        <fullName evidence="1">Uncharacterized protein</fullName>
    </submittedName>
</protein>
<organism evidence="1 2">
    <name type="scientific">Trypanosoma rangeli</name>
    <dbReference type="NCBI Taxonomy" id="5698"/>
    <lineage>
        <taxon>Eukaryota</taxon>
        <taxon>Discoba</taxon>
        <taxon>Euglenozoa</taxon>
        <taxon>Kinetoplastea</taxon>
        <taxon>Metakinetoplastina</taxon>
        <taxon>Trypanosomatida</taxon>
        <taxon>Trypanosomatidae</taxon>
        <taxon>Trypanosoma</taxon>
        <taxon>Herpetosoma</taxon>
    </lineage>
</organism>